<proteinExistence type="predicted"/>
<protein>
    <submittedName>
        <fullName evidence="3">Genetic suppressor element 1-like</fullName>
    </submittedName>
</protein>
<accession>A0A8M1G2J9</accession>
<gene>
    <name evidence="3" type="primary">LOC121103383</name>
</gene>
<dbReference type="RefSeq" id="XP_040489015.1">
    <property type="nucleotide sequence ID" value="XM_040633081.1"/>
</dbReference>
<dbReference type="InterPro" id="IPR042337">
    <property type="entry name" value="GSE1"/>
</dbReference>
<evidence type="ECO:0000256" key="1">
    <source>
        <dbReference type="SAM" id="MobiDB-lite"/>
    </source>
</evidence>
<name>A0A8M1G2J9_URSMA</name>
<keyword evidence="2" id="KW-1185">Reference proteome</keyword>
<evidence type="ECO:0000313" key="2">
    <source>
        <dbReference type="Proteomes" id="UP000261680"/>
    </source>
</evidence>
<dbReference type="PANTHER" id="PTHR17608:SF4">
    <property type="entry name" value="GENETIC SUPPRESSOR ELEMENT 1"/>
    <property type="match status" value="1"/>
</dbReference>
<dbReference type="GeneID" id="121103383"/>
<feature type="region of interest" description="Disordered" evidence="1">
    <location>
        <begin position="35"/>
        <end position="61"/>
    </location>
</feature>
<evidence type="ECO:0000313" key="3">
    <source>
        <dbReference type="RefSeq" id="XP_040489015.1"/>
    </source>
</evidence>
<dbReference type="OrthoDB" id="9838413at2759"/>
<dbReference type="KEGG" id="umr:121103383"/>
<dbReference type="Proteomes" id="UP000261680">
    <property type="component" value="Unplaced"/>
</dbReference>
<dbReference type="AlphaFoldDB" id="A0A8M1G2J9"/>
<dbReference type="PANTHER" id="PTHR17608">
    <property type="entry name" value="GENETIC SUPPRESSOR ELEMENT 1"/>
    <property type="match status" value="1"/>
</dbReference>
<sequence>MFGLKPPLYYLPGMSHEPKSPSLGMLSTATRTTATVNPLTPSPLNGALVPSGSPATSSALSAQAAPSSSFAAALRKLAKQAEEPRGKRRAPQAAARGGRAQPPCSRPGLLGEAGARPRNSGFPRAGAGAAAALTGLWRLRARTCSGHSCLSLAASFWGGSAVPTEFSGQQVGAYPCLTPYGDLLFSLGRRPACWPPGLVPVRLL</sequence>
<feature type="compositionally biased region" description="Low complexity" evidence="1">
    <location>
        <begin position="91"/>
        <end position="103"/>
    </location>
</feature>
<feature type="region of interest" description="Disordered" evidence="1">
    <location>
        <begin position="75"/>
        <end position="122"/>
    </location>
</feature>
<organism evidence="2 3">
    <name type="scientific">Ursus maritimus</name>
    <name type="common">Polar bear</name>
    <name type="synonym">Thalarctos maritimus</name>
    <dbReference type="NCBI Taxonomy" id="29073"/>
    <lineage>
        <taxon>Eukaryota</taxon>
        <taxon>Metazoa</taxon>
        <taxon>Chordata</taxon>
        <taxon>Craniata</taxon>
        <taxon>Vertebrata</taxon>
        <taxon>Euteleostomi</taxon>
        <taxon>Mammalia</taxon>
        <taxon>Eutheria</taxon>
        <taxon>Laurasiatheria</taxon>
        <taxon>Carnivora</taxon>
        <taxon>Caniformia</taxon>
        <taxon>Ursidae</taxon>
        <taxon>Ursus</taxon>
    </lineage>
</organism>
<reference evidence="3" key="1">
    <citation type="submission" date="2025-08" db="UniProtKB">
        <authorList>
            <consortium name="RefSeq"/>
        </authorList>
    </citation>
    <scope>IDENTIFICATION</scope>
    <source>
        <tissue evidence="3">Whole blood</tissue>
    </source>
</reference>